<comment type="caution">
    <text evidence="2">The sequence shown here is derived from an EMBL/GenBank/DDBJ whole genome shotgun (WGS) entry which is preliminary data.</text>
</comment>
<dbReference type="InterPro" id="IPR050278">
    <property type="entry name" value="Serine_Prot_S9B/DPPIV"/>
</dbReference>
<proteinExistence type="predicted"/>
<name>A0A831LS41_9BACT</name>
<evidence type="ECO:0000259" key="1">
    <source>
        <dbReference type="Pfam" id="PF00326"/>
    </source>
</evidence>
<evidence type="ECO:0000313" key="2">
    <source>
        <dbReference type="EMBL" id="HDR51722.1"/>
    </source>
</evidence>
<dbReference type="GO" id="GO:0008236">
    <property type="term" value="F:serine-type peptidase activity"/>
    <property type="evidence" value="ECO:0007669"/>
    <property type="project" value="InterPro"/>
</dbReference>
<dbReference type="Proteomes" id="UP000886047">
    <property type="component" value="Unassembled WGS sequence"/>
</dbReference>
<organism evidence="2">
    <name type="scientific">Mariniphaga anaerophila</name>
    <dbReference type="NCBI Taxonomy" id="1484053"/>
    <lineage>
        <taxon>Bacteria</taxon>
        <taxon>Pseudomonadati</taxon>
        <taxon>Bacteroidota</taxon>
        <taxon>Bacteroidia</taxon>
        <taxon>Marinilabiliales</taxon>
        <taxon>Prolixibacteraceae</taxon>
        <taxon>Mariniphaga</taxon>
    </lineage>
</organism>
<dbReference type="GO" id="GO:0008239">
    <property type="term" value="F:dipeptidyl-peptidase activity"/>
    <property type="evidence" value="ECO:0007669"/>
    <property type="project" value="TreeGrafter"/>
</dbReference>
<dbReference type="InterPro" id="IPR001375">
    <property type="entry name" value="Peptidase_S9_cat"/>
</dbReference>
<protein>
    <submittedName>
        <fullName evidence="2">S9 family peptidase</fullName>
    </submittedName>
</protein>
<dbReference type="GO" id="GO:0006508">
    <property type="term" value="P:proteolysis"/>
    <property type="evidence" value="ECO:0007669"/>
    <property type="project" value="InterPro"/>
</dbReference>
<dbReference type="InterPro" id="IPR029058">
    <property type="entry name" value="AB_hydrolase_fold"/>
</dbReference>
<feature type="domain" description="Peptidase S9 prolyl oligopeptidase catalytic" evidence="1">
    <location>
        <begin position="2"/>
        <end position="176"/>
    </location>
</feature>
<dbReference type="PANTHER" id="PTHR11731">
    <property type="entry name" value="PROTEASE FAMILY S9B,C DIPEPTIDYL-PEPTIDASE IV-RELATED"/>
    <property type="match status" value="1"/>
</dbReference>
<dbReference type="SUPFAM" id="SSF53474">
    <property type="entry name" value="alpha/beta-Hydrolases"/>
    <property type="match status" value="1"/>
</dbReference>
<accession>A0A831LS41</accession>
<sequence>ARGEDFRKVTYLNLGKYESDDMVETAKYLGSLPYVDAANIAIFGWSYGGFMTLLAMEKGGELFKAGIAVAPVTNWRFYDTIYTERFMRTPRENPDGYDDNSPLTHAGDIKGRLLIVHGSADDNVHAQNTYEFTEKLVQEGVQFDMAIYTNRNHGIRGGNTTMHLYTKMTNFLKEQLQ</sequence>
<dbReference type="Gene3D" id="3.40.50.1820">
    <property type="entry name" value="alpha/beta hydrolase"/>
    <property type="match status" value="1"/>
</dbReference>
<gene>
    <name evidence="2" type="ORF">ENN90_08935</name>
</gene>
<dbReference type="AlphaFoldDB" id="A0A831LS41"/>
<dbReference type="Pfam" id="PF00326">
    <property type="entry name" value="Peptidase_S9"/>
    <property type="match status" value="1"/>
</dbReference>
<feature type="non-terminal residue" evidence="2">
    <location>
        <position position="1"/>
    </location>
</feature>
<reference evidence="2" key="1">
    <citation type="journal article" date="2020" name="mSystems">
        <title>Genome- and Community-Level Interaction Insights into Carbon Utilization and Element Cycling Functions of Hydrothermarchaeota in Hydrothermal Sediment.</title>
        <authorList>
            <person name="Zhou Z."/>
            <person name="Liu Y."/>
            <person name="Xu W."/>
            <person name="Pan J."/>
            <person name="Luo Z.H."/>
            <person name="Li M."/>
        </authorList>
    </citation>
    <scope>NUCLEOTIDE SEQUENCE [LARGE SCALE GENOMIC DNA]</scope>
    <source>
        <strain evidence="2">SpSt-1217</strain>
    </source>
</reference>
<dbReference type="EMBL" id="DSDK01000481">
    <property type="protein sequence ID" value="HDR51722.1"/>
    <property type="molecule type" value="Genomic_DNA"/>
</dbReference>
<dbReference type="PANTHER" id="PTHR11731:SF193">
    <property type="entry name" value="DIPEPTIDYL PEPTIDASE 9"/>
    <property type="match status" value="1"/>
</dbReference>